<keyword evidence="3" id="KW-1185">Reference proteome</keyword>
<dbReference type="InterPro" id="IPR006530">
    <property type="entry name" value="YD"/>
</dbReference>
<accession>A0A923F517</accession>
<name>A0A923F517_9PSED</name>
<protein>
    <recommendedName>
        <fullName evidence="4">YD repeat-containing protein</fullName>
    </recommendedName>
</protein>
<evidence type="ECO:0000313" key="2">
    <source>
        <dbReference type="EMBL" id="MBV4487100.1"/>
    </source>
</evidence>
<dbReference type="Proteomes" id="UP000648816">
    <property type="component" value="Unassembled WGS sequence"/>
</dbReference>
<dbReference type="EMBL" id="JABWQP010000007">
    <property type="protein sequence ID" value="MBC3342920.1"/>
    <property type="molecule type" value="Genomic_DNA"/>
</dbReference>
<dbReference type="EMBL" id="JABWQP020000007">
    <property type="protein sequence ID" value="MBV4487100.1"/>
    <property type="molecule type" value="Genomic_DNA"/>
</dbReference>
<dbReference type="NCBIfam" id="TIGR01643">
    <property type="entry name" value="YD_repeat_2x"/>
    <property type="match status" value="1"/>
</dbReference>
<evidence type="ECO:0000313" key="1">
    <source>
        <dbReference type="EMBL" id="MBC3342920.1"/>
    </source>
</evidence>
<comment type="caution">
    <text evidence="1">The sequence shown here is derived from an EMBL/GenBank/DDBJ whole genome shotgun (WGS) entry which is preliminary data.</text>
</comment>
<organism evidence="1">
    <name type="scientific">Pseudomonas khorasanensis</name>
    <dbReference type="NCBI Taxonomy" id="2745508"/>
    <lineage>
        <taxon>Bacteria</taxon>
        <taxon>Pseudomonadati</taxon>
        <taxon>Pseudomonadota</taxon>
        <taxon>Gammaproteobacteria</taxon>
        <taxon>Pseudomonadales</taxon>
        <taxon>Pseudomonadaceae</taxon>
        <taxon>Pseudomonas</taxon>
    </lineage>
</organism>
<gene>
    <name evidence="2" type="ORF">HU727_016020</name>
    <name evidence="1" type="ORF">HU727_14845</name>
</gene>
<evidence type="ECO:0000313" key="3">
    <source>
        <dbReference type="Proteomes" id="UP000648816"/>
    </source>
</evidence>
<dbReference type="AlphaFoldDB" id="A0A923F517"/>
<reference evidence="1" key="2">
    <citation type="submission" date="2020-07" db="EMBL/GenBank/DDBJ databases">
        <authorList>
            <person name="Lood C."/>
            <person name="Girard L."/>
        </authorList>
    </citation>
    <scope>NUCLEOTIDE SEQUENCE</scope>
    <source>
        <strain evidence="1">SWRI153</strain>
    </source>
</reference>
<reference evidence="2" key="3">
    <citation type="submission" date="2021-06" db="EMBL/GenBank/DDBJ databases">
        <title>Updating the genus Pseudomonas: Description of 43 new species and partition of the Pseudomonas putida group.</title>
        <authorList>
            <person name="Girard L."/>
            <person name="Lood C."/>
            <person name="Vandamme P."/>
            <person name="Rokni-Zadeh H."/>
            <person name="Van Noort V."/>
            <person name="Hofte M."/>
            <person name="Lavigne R."/>
            <person name="De Mot R."/>
        </authorList>
    </citation>
    <scope>NUCLEOTIDE SEQUENCE</scope>
    <source>
        <strain evidence="2">SWRI153</strain>
    </source>
</reference>
<proteinExistence type="predicted"/>
<evidence type="ECO:0008006" key="4">
    <source>
        <dbReference type="Google" id="ProtNLM"/>
    </source>
</evidence>
<reference evidence="1 3" key="1">
    <citation type="journal article" date="2020" name="Microorganisms">
        <title>Reliable Identification of Environmental Pseudomonas Isolates Using the rpoD Gene.</title>
        <authorList>
            <consortium name="The Broad Institute Genome Sequencing Platform"/>
            <person name="Girard L."/>
            <person name="Lood C."/>
            <person name="Rokni-Zadeh H."/>
            <person name="van Noort V."/>
            <person name="Lavigne R."/>
            <person name="De Mot R."/>
        </authorList>
    </citation>
    <scope>NUCLEOTIDE SEQUENCE</scope>
    <source>
        <strain evidence="1 3">SWRI153</strain>
    </source>
</reference>
<sequence>MQNRLIEEHQGWGTLRYEYDSVGQLKHCLLPDGSKPWGGRSAEGSFVGSISCVPSALSINPPN</sequence>